<organism evidence="3 4">
    <name type="scientific">Rhizomicrobium electricum</name>
    <dbReference type="NCBI Taxonomy" id="480070"/>
    <lineage>
        <taxon>Bacteria</taxon>
        <taxon>Pseudomonadati</taxon>
        <taxon>Pseudomonadota</taxon>
        <taxon>Alphaproteobacteria</taxon>
        <taxon>Micropepsales</taxon>
        <taxon>Micropepsaceae</taxon>
        <taxon>Rhizomicrobium</taxon>
    </lineage>
</organism>
<dbReference type="NCBIfam" id="TIGR00696">
    <property type="entry name" value="wecG_tagA_cpsF"/>
    <property type="match status" value="1"/>
</dbReference>
<gene>
    <name evidence="3" type="ORF">GCM10008942_17740</name>
</gene>
<dbReference type="Proteomes" id="UP001499951">
    <property type="component" value="Unassembled WGS sequence"/>
</dbReference>
<sequence>MNNPEKELGAGEPAPGRRPATANIGGLTISLSPADVVLAEVGRAIAAKECGHYVSITNSEALYHGLRRPGHGDFIRGSDFSLCDGVGVIVAGWTWGYRIRRFNGPLFQLECSRYGQSRGWRHFYYGGKEGVAEEMARRLREKYPDLNVCGIYTPPFRELTKEEDDQIVAMINQAKPDIVWVGLGLPKQEAWIASHLGRINAPWMVGVGGAFDFHSGVVPWAPYIIRKLGLEWLFRLIMQPKVRAKRLWWSAVGTAEIFFKGLFTARFLRR</sequence>
<reference evidence="4" key="1">
    <citation type="journal article" date="2019" name="Int. J. Syst. Evol. Microbiol.">
        <title>The Global Catalogue of Microorganisms (GCM) 10K type strain sequencing project: providing services to taxonomists for standard genome sequencing and annotation.</title>
        <authorList>
            <consortium name="The Broad Institute Genomics Platform"/>
            <consortium name="The Broad Institute Genome Sequencing Center for Infectious Disease"/>
            <person name="Wu L."/>
            <person name="Ma J."/>
        </authorList>
    </citation>
    <scope>NUCLEOTIDE SEQUENCE [LARGE SCALE GENOMIC DNA]</scope>
    <source>
        <strain evidence="4">JCM 15089</strain>
    </source>
</reference>
<dbReference type="PANTHER" id="PTHR34136:SF1">
    <property type="entry name" value="UDP-N-ACETYL-D-MANNOSAMINURONIC ACID TRANSFERASE"/>
    <property type="match status" value="1"/>
</dbReference>
<keyword evidence="2" id="KW-0808">Transferase</keyword>
<dbReference type="CDD" id="cd06533">
    <property type="entry name" value="Glyco_transf_WecG_TagA"/>
    <property type="match status" value="1"/>
</dbReference>
<accession>A0ABP3PQE8</accession>
<dbReference type="RefSeq" id="WP_166929632.1">
    <property type="nucleotide sequence ID" value="NZ_BAAADD010000004.1"/>
</dbReference>
<evidence type="ECO:0000313" key="4">
    <source>
        <dbReference type="Proteomes" id="UP001499951"/>
    </source>
</evidence>
<dbReference type="EMBL" id="BAAADD010000004">
    <property type="protein sequence ID" value="GAA0569496.1"/>
    <property type="molecule type" value="Genomic_DNA"/>
</dbReference>
<proteinExistence type="predicted"/>
<evidence type="ECO:0000313" key="3">
    <source>
        <dbReference type="EMBL" id="GAA0569496.1"/>
    </source>
</evidence>
<evidence type="ECO:0000256" key="2">
    <source>
        <dbReference type="ARBA" id="ARBA00022679"/>
    </source>
</evidence>
<dbReference type="Pfam" id="PF03808">
    <property type="entry name" value="Glyco_tran_WecG"/>
    <property type="match status" value="1"/>
</dbReference>
<protein>
    <submittedName>
        <fullName evidence="3">WecB/TagA/CpsF family glycosyltransferase</fullName>
    </submittedName>
</protein>
<dbReference type="PANTHER" id="PTHR34136">
    <property type="match status" value="1"/>
</dbReference>
<keyword evidence="1" id="KW-0328">Glycosyltransferase</keyword>
<keyword evidence="4" id="KW-1185">Reference proteome</keyword>
<dbReference type="InterPro" id="IPR004629">
    <property type="entry name" value="WecG_TagA_CpsF"/>
</dbReference>
<evidence type="ECO:0000256" key="1">
    <source>
        <dbReference type="ARBA" id="ARBA00022676"/>
    </source>
</evidence>
<comment type="caution">
    <text evidence="3">The sequence shown here is derived from an EMBL/GenBank/DDBJ whole genome shotgun (WGS) entry which is preliminary data.</text>
</comment>
<name>A0ABP3PQE8_9PROT</name>